<keyword evidence="3" id="KW-1185">Reference proteome</keyword>
<evidence type="ECO:0008006" key="4">
    <source>
        <dbReference type="Google" id="ProtNLM"/>
    </source>
</evidence>
<dbReference type="InterPro" id="IPR022048">
    <property type="entry name" value="Envelope_fusion-like"/>
</dbReference>
<name>A0A8S1BFU5_ARCPL</name>
<protein>
    <recommendedName>
        <fullName evidence="4">Envelope fusion protein</fullName>
    </recommendedName>
</protein>
<keyword evidence="1" id="KW-0812">Transmembrane</keyword>
<accession>A0A8S1BFU5</accession>
<gene>
    <name evidence="2" type="ORF">APLA_LOCUS15826</name>
</gene>
<evidence type="ECO:0000313" key="3">
    <source>
        <dbReference type="Proteomes" id="UP000494106"/>
    </source>
</evidence>
<sequence length="496" mass="57616">MTHFIQLYRKQTSVIEVEYNILKRSEESIVKQHKIINNHLNYLDRITNTLEKEIDVLSIQQEFTLAAFAAINMIHNLKRIQESFLDTITNLYHGQFNLHLLSPNQLRTELQIVSSQLSKEVVLPVDNIQVNLYKIYKLLKVKASMTDKYFIFEISLPLISRDMFQLYHLIPVPIQLNRMMITIKPLSEYIAINLRRDTYMSASHNDLQICEYQEDTYLCHMHGPVMSLNLEEKFCEKTDSSTCNMIKTSCENKWIRLHDLSTYFYFCCNSYSIKIICDNEIQTRQVSKAGIIQLTRQCIAKGHDVTLYAYQQPENTVNLKLNILDTKFTPFNNLIHNLTLPFQNIETFTSENSHMNDSLKQLGDNIRLLKESEQQNDGLTTHDIHHYTVSYGLLVAAMGAVLWFLWRKRRRNAAPHREHVESVPTSVSVFVNQTEQSSSVSVGDPAPSDKEFNVCNSAREHSFSKRWSSLRLKKRDMSTSPIAKRQPVFLHADSTV</sequence>
<dbReference type="AlphaFoldDB" id="A0A8S1BFU5"/>
<organism evidence="2 3">
    <name type="scientific">Arctia plantaginis</name>
    <name type="common">Wood tiger moth</name>
    <name type="synonym">Phalaena plantaginis</name>
    <dbReference type="NCBI Taxonomy" id="874455"/>
    <lineage>
        <taxon>Eukaryota</taxon>
        <taxon>Metazoa</taxon>
        <taxon>Ecdysozoa</taxon>
        <taxon>Arthropoda</taxon>
        <taxon>Hexapoda</taxon>
        <taxon>Insecta</taxon>
        <taxon>Pterygota</taxon>
        <taxon>Neoptera</taxon>
        <taxon>Endopterygota</taxon>
        <taxon>Lepidoptera</taxon>
        <taxon>Glossata</taxon>
        <taxon>Ditrysia</taxon>
        <taxon>Noctuoidea</taxon>
        <taxon>Erebidae</taxon>
        <taxon>Arctiinae</taxon>
        <taxon>Arctia</taxon>
    </lineage>
</organism>
<dbReference type="Proteomes" id="UP000494106">
    <property type="component" value="Unassembled WGS sequence"/>
</dbReference>
<keyword evidence="1" id="KW-1133">Transmembrane helix</keyword>
<dbReference type="OrthoDB" id="7423265at2759"/>
<dbReference type="Pfam" id="PF12259">
    <property type="entry name" value="Baculo_F"/>
    <property type="match status" value="1"/>
</dbReference>
<proteinExistence type="predicted"/>
<reference evidence="2 3" key="1">
    <citation type="submission" date="2020-04" db="EMBL/GenBank/DDBJ databases">
        <authorList>
            <person name="Wallbank WR R."/>
            <person name="Pardo Diaz C."/>
            <person name="Kozak K."/>
            <person name="Martin S."/>
            <person name="Jiggins C."/>
            <person name="Moest M."/>
            <person name="Warren A I."/>
            <person name="Byers J.R.P. K."/>
            <person name="Montejo-Kovacevich G."/>
            <person name="Yen C E."/>
        </authorList>
    </citation>
    <scope>NUCLEOTIDE SEQUENCE [LARGE SCALE GENOMIC DNA]</scope>
</reference>
<keyword evidence="1" id="KW-0472">Membrane</keyword>
<evidence type="ECO:0000313" key="2">
    <source>
        <dbReference type="EMBL" id="CAB3257182.1"/>
    </source>
</evidence>
<comment type="caution">
    <text evidence="2">The sequence shown here is derived from an EMBL/GenBank/DDBJ whole genome shotgun (WGS) entry which is preliminary data.</text>
</comment>
<dbReference type="EMBL" id="CADEBC010000590">
    <property type="protein sequence ID" value="CAB3257182.1"/>
    <property type="molecule type" value="Genomic_DNA"/>
</dbReference>
<evidence type="ECO:0000256" key="1">
    <source>
        <dbReference type="SAM" id="Phobius"/>
    </source>
</evidence>
<feature type="transmembrane region" description="Helical" evidence="1">
    <location>
        <begin position="384"/>
        <end position="406"/>
    </location>
</feature>